<dbReference type="InterPro" id="IPR002885">
    <property type="entry name" value="PPR_rpt"/>
</dbReference>
<feature type="repeat" description="PPR" evidence="3">
    <location>
        <begin position="528"/>
        <end position="558"/>
    </location>
</feature>
<feature type="repeat" description="PPR" evidence="3">
    <location>
        <begin position="125"/>
        <end position="159"/>
    </location>
</feature>
<feature type="repeat" description="PPR" evidence="3">
    <location>
        <begin position="226"/>
        <end position="260"/>
    </location>
</feature>
<dbReference type="Pfam" id="PF01535">
    <property type="entry name" value="PPR"/>
    <property type="match status" value="3"/>
</dbReference>
<reference evidence="4 5" key="1">
    <citation type="journal article" date="2016" name="Sci. Rep.">
        <title>The Dendrobium catenatum Lindl. genome sequence provides insights into polysaccharide synthase, floral development and adaptive evolution.</title>
        <authorList>
            <person name="Zhang G.Q."/>
            <person name="Xu Q."/>
            <person name="Bian C."/>
            <person name="Tsai W.C."/>
            <person name="Yeh C.M."/>
            <person name="Liu K.W."/>
            <person name="Yoshida K."/>
            <person name="Zhang L.S."/>
            <person name="Chang S.B."/>
            <person name="Chen F."/>
            <person name="Shi Y."/>
            <person name="Su Y.Y."/>
            <person name="Zhang Y.Q."/>
            <person name="Chen L.J."/>
            <person name="Yin Y."/>
            <person name="Lin M."/>
            <person name="Huang H."/>
            <person name="Deng H."/>
            <person name="Wang Z.W."/>
            <person name="Zhu S.L."/>
            <person name="Zhao X."/>
            <person name="Deng C."/>
            <person name="Niu S.C."/>
            <person name="Huang J."/>
            <person name="Wang M."/>
            <person name="Liu G.H."/>
            <person name="Yang H.J."/>
            <person name="Xiao X.J."/>
            <person name="Hsiao Y.Y."/>
            <person name="Wu W.L."/>
            <person name="Chen Y.Y."/>
            <person name="Mitsuda N."/>
            <person name="Ohme-Takagi M."/>
            <person name="Luo Y.B."/>
            <person name="Van de Peer Y."/>
            <person name="Liu Z.J."/>
        </authorList>
    </citation>
    <scope>NUCLEOTIDE SEQUENCE [LARGE SCALE GENOMIC DNA]</scope>
    <source>
        <tissue evidence="4">The whole plant</tissue>
    </source>
</reference>
<reference evidence="4 5" key="2">
    <citation type="journal article" date="2017" name="Nature">
        <title>The Apostasia genome and the evolution of orchids.</title>
        <authorList>
            <person name="Zhang G.Q."/>
            <person name="Liu K.W."/>
            <person name="Li Z."/>
            <person name="Lohaus R."/>
            <person name="Hsiao Y.Y."/>
            <person name="Niu S.C."/>
            <person name="Wang J.Y."/>
            <person name="Lin Y.C."/>
            <person name="Xu Q."/>
            <person name="Chen L.J."/>
            <person name="Yoshida K."/>
            <person name="Fujiwara S."/>
            <person name="Wang Z.W."/>
            <person name="Zhang Y.Q."/>
            <person name="Mitsuda N."/>
            <person name="Wang M."/>
            <person name="Liu G.H."/>
            <person name="Pecoraro L."/>
            <person name="Huang H.X."/>
            <person name="Xiao X.J."/>
            <person name="Lin M."/>
            <person name="Wu X.Y."/>
            <person name="Wu W.L."/>
            <person name="Chen Y.Y."/>
            <person name="Chang S.B."/>
            <person name="Sakamoto S."/>
            <person name="Ohme-Takagi M."/>
            <person name="Yagi M."/>
            <person name="Zeng S.J."/>
            <person name="Shen C.Y."/>
            <person name="Yeh C.M."/>
            <person name="Luo Y.B."/>
            <person name="Tsai W.C."/>
            <person name="Van de Peer Y."/>
            <person name="Liu Z.J."/>
        </authorList>
    </citation>
    <scope>NUCLEOTIDE SEQUENCE [LARGE SCALE GENOMIC DNA]</scope>
    <source>
        <tissue evidence="4">The whole plant</tissue>
    </source>
</reference>
<feature type="repeat" description="PPR" evidence="3">
    <location>
        <begin position="327"/>
        <end position="361"/>
    </location>
</feature>
<protein>
    <submittedName>
        <fullName evidence="4">Pentatricopeptide repeat-containing protein</fullName>
    </submittedName>
</protein>
<feature type="repeat" description="PPR" evidence="3">
    <location>
        <begin position="94"/>
        <end position="124"/>
    </location>
</feature>
<dbReference type="Pfam" id="PF20431">
    <property type="entry name" value="E_motif"/>
    <property type="match status" value="1"/>
</dbReference>
<gene>
    <name evidence="4" type="primary">PCMP-E26</name>
    <name evidence="4" type="ORF">MA16_Dca016341</name>
</gene>
<feature type="repeat" description="PPR" evidence="3">
    <location>
        <begin position="631"/>
        <end position="665"/>
    </location>
</feature>
<keyword evidence="1" id="KW-0677">Repeat</keyword>
<dbReference type="NCBIfam" id="TIGR00756">
    <property type="entry name" value="PPR"/>
    <property type="match status" value="6"/>
</dbReference>
<dbReference type="GO" id="GO:0009451">
    <property type="term" value="P:RNA modification"/>
    <property type="evidence" value="ECO:0007669"/>
    <property type="project" value="InterPro"/>
</dbReference>
<dbReference type="PANTHER" id="PTHR47926:SF482">
    <property type="entry name" value="PENTATRICOPEPTIDE REPEAT-CONTAINING PROTEIN CHLOROPLASTIC"/>
    <property type="match status" value="1"/>
</dbReference>
<dbReference type="FunFam" id="1.25.40.10:FF:000073">
    <property type="entry name" value="Pentatricopeptide repeat-containing protein chloroplastic"/>
    <property type="match status" value="1"/>
</dbReference>
<name>A0A2I0W316_9ASPA</name>
<dbReference type="GO" id="GO:0003723">
    <property type="term" value="F:RNA binding"/>
    <property type="evidence" value="ECO:0007669"/>
    <property type="project" value="InterPro"/>
</dbReference>
<evidence type="ECO:0000256" key="3">
    <source>
        <dbReference type="PROSITE-ProRule" id="PRU00708"/>
    </source>
</evidence>
<feature type="repeat" description="PPR" evidence="3">
    <location>
        <begin position="428"/>
        <end position="462"/>
    </location>
</feature>
<dbReference type="FunFam" id="1.25.40.10:FF:000031">
    <property type="entry name" value="Pentatricopeptide repeat-containing protein mitochondrial"/>
    <property type="match status" value="1"/>
</dbReference>
<dbReference type="Proteomes" id="UP000233837">
    <property type="component" value="Unassembled WGS sequence"/>
</dbReference>
<accession>A0A2I0W316</accession>
<keyword evidence="5" id="KW-1185">Reference proteome</keyword>
<evidence type="ECO:0000256" key="1">
    <source>
        <dbReference type="ARBA" id="ARBA00022737"/>
    </source>
</evidence>
<sequence length="857" mass="96171">MGGSNLLNLHILPLPSQKARIKDNPRDWNSTLKHHIKLKNDRAILESYSEMEASGVFPLQSQLPVILKGCARLQNVNFGRKIHSGIVKSGLIDDTKVMTALIDFYCKCGFLDAARKLFDDMADRDLVSWNAMMCGFVENLRNVDAFSLFRRMIADGLRPNGVTLVCLLSACKDMEEIQKGQEIHCYCLRNGLFNSEVHVGTALVDFYSKYDAMASRSVFNLMEIRNKISWNVILYAYVYSGDFDEAMILFVDMLIKGIDFDSVAFLAILESCADLGCLEFGRQIHQLAIKNGFLTDIYVANALIVMYGKCRYVEASYRVFVKILSADLATWNAMIASYGNCACFNEAFGLFKRMQENNITENSITLATMLSICSQSGKLEMGKELHGFVIKTGYVKDPGIESALLSMYVESSSISCASTLFNKMERREVVSWNKIMKACIDHGNSYQAWELFDKMQQGEDKPNSFTMISLLSGCEKSSINVGKSIHDYIIRNGLHVNPSLCTALSDMYMNCGDEAAAVRLFWSYSYRDIVSWNAMMTNYFYAGQPLKALSFFCQMHSEVKPNEVTIIISLLCCARMADLPKGRSLHAHITRRGIILDSDATCLGNALLTMYTKCGSIKDAKKIFRMLRKKDVTSWNAMIAAYGMHGQGNEALDVFDEMLKAGEKPTGVTFVSVLFSCSHSGLVKEGYKVFHSMVEEYGIRPQLIHYGCMVDLLGRSGFLDAALSLVHSMPMEPDASVWRALLSACQLSCNIEMARFVAEKLNEVEPLNSGNYLLLSNIYAAAGRWEDVRSLKKEIKERELQKTIGTSWVAVRNKIHSFNAGNQVLDQNDVIYEKLGGLLDDLIRHWMIPDSGHVLHN</sequence>
<dbReference type="EMBL" id="KZ502953">
    <property type="protein sequence ID" value="PKU70057.1"/>
    <property type="molecule type" value="Genomic_DNA"/>
</dbReference>
<evidence type="ECO:0000313" key="5">
    <source>
        <dbReference type="Proteomes" id="UP000233837"/>
    </source>
</evidence>
<dbReference type="InterPro" id="IPR046848">
    <property type="entry name" value="E_motif"/>
</dbReference>
<dbReference type="AlphaFoldDB" id="A0A2I0W316"/>
<dbReference type="PROSITE" id="PS51375">
    <property type="entry name" value="PPR"/>
    <property type="match status" value="7"/>
</dbReference>
<dbReference type="Gene3D" id="1.25.40.10">
    <property type="entry name" value="Tetratricopeptide repeat domain"/>
    <property type="match status" value="6"/>
</dbReference>
<dbReference type="OrthoDB" id="1887476at2759"/>
<proteinExistence type="inferred from homology"/>
<dbReference type="InterPro" id="IPR046960">
    <property type="entry name" value="PPR_At4g14850-like_plant"/>
</dbReference>
<comment type="similarity">
    <text evidence="2">Belongs to the PPR family. PCMP-E subfamily.</text>
</comment>
<dbReference type="InterPro" id="IPR011990">
    <property type="entry name" value="TPR-like_helical_dom_sf"/>
</dbReference>
<evidence type="ECO:0000256" key="2">
    <source>
        <dbReference type="ARBA" id="ARBA00061659"/>
    </source>
</evidence>
<dbReference type="Pfam" id="PF13041">
    <property type="entry name" value="PPR_2"/>
    <property type="match status" value="5"/>
</dbReference>
<evidence type="ECO:0000313" key="4">
    <source>
        <dbReference type="EMBL" id="PKU70057.1"/>
    </source>
</evidence>
<organism evidence="4 5">
    <name type="scientific">Dendrobium catenatum</name>
    <dbReference type="NCBI Taxonomy" id="906689"/>
    <lineage>
        <taxon>Eukaryota</taxon>
        <taxon>Viridiplantae</taxon>
        <taxon>Streptophyta</taxon>
        <taxon>Embryophyta</taxon>
        <taxon>Tracheophyta</taxon>
        <taxon>Spermatophyta</taxon>
        <taxon>Magnoliopsida</taxon>
        <taxon>Liliopsida</taxon>
        <taxon>Asparagales</taxon>
        <taxon>Orchidaceae</taxon>
        <taxon>Epidendroideae</taxon>
        <taxon>Malaxideae</taxon>
        <taxon>Dendrobiinae</taxon>
        <taxon>Dendrobium</taxon>
    </lineage>
</organism>
<dbReference type="FunFam" id="1.25.40.10:FF:000280">
    <property type="entry name" value="Pentatricopeptide repeat-containing protein"/>
    <property type="match status" value="1"/>
</dbReference>
<dbReference type="FunFam" id="1.25.40.10:FF:000381">
    <property type="entry name" value="Pentatricopeptide repeat-containing protein"/>
    <property type="match status" value="1"/>
</dbReference>
<dbReference type="FunFam" id="1.25.40.10:FF:000682">
    <property type="entry name" value="Pentatricopeptide repeat-containing protein At3g16610"/>
    <property type="match status" value="1"/>
</dbReference>
<dbReference type="PANTHER" id="PTHR47926">
    <property type="entry name" value="PENTATRICOPEPTIDE REPEAT-CONTAINING PROTEIN"/>
    <property type="match status" value="1"/>
</dbReference>